<dbReference type="EMBL" id="JBEXAC010000002">
    <property type="protein sequence ID" value="MET6999527.1"/>
    <property type="molecule type" value="Genomic_DNA"/>
</dbReference>
<reference evidence="1 2" key="1">
    <citation type="submission" date="2024-06" db="EMBL/GenBank/DDBJ databases">
        <title>Chitinophaga defluvii sp. nov., isolated from municipal sewage.</title>
        <authorList>
            <person name="Zhang L."/>
        </authorList>
    </citation>
    <scope>NUCLEOTIDE SEQUENCE [LARGE SCALE GENOMIC DNA]</scope>
    <source>
        <strain evidence="1 2">H8</strain>
    </source>
</reference>
<accession>A0ABV2T921</accession>
<comment type="caution">
    <text evidence="1">The sequence shown here is derived from an EMBL/GenBank/DDBJ whole genome shotgun (WGS) entry which is preliminary data.</text>
</comment>
<keyword evidence="2" id="KW-1185">Reference proteome</keyword>
<dbReference type="NCBIfam" id="TIGR02453">
    <property type="entry name" value="TIGR02453 family protein"/>
    <property type="match status" value="1"/>
</dbReference>
<dbReference type="PANTHER" id="PTHR36452:SF1">
    <property type="entry name" value="DUF2461 DOMAIN-CONTAINING PROTEIN"/>
    <property type="match status" value="1"/>
</dbReference>
<dbReference type="RefSeq" id="WP_354662091.1">
    <property type="nucleotide sequence ID" value="NZ_JBEXAC010000002.1"/>
</dbReference>
<gene>
    <name evidence="1" type="ORF">ABR189_19220</name>
</gene>
<evidence type="ECO:0000313" key="2">
    <source>
        <dbReference type="Proteomes" id="UP001549749"/>
    </source>
</evidence>
<dbReference type="InterPro" id="IPR012808">
    <property type="entry name" value="CHP02453"/>
</dbReference>
<sequence>MFQASTLKFLKNLKSNNNKPWFDDHKTEYQQAKADFESIVQQIIDGLNKQDKTTVGLQVKDCVFRIYKDVRFSKDKTPYKSNMGASFAAGGKKSILAGYYFHLEPGGHSFAGGGLWMPPAPELKKVRQEIDYNFEEFERIISNKEFIKYYGKVEGDALKTVPQGYHADNPAIAYLRLKSLVVTHAITDEACTQPALVREILKSFAIMQPFLNFLNRGLD</sequence>
<dbReference type="Pfam" id="PF09365">
    <property type="entry name" value="DUF2461"/>
    <property type="match status" value="1"/>
</dbReference>
<dbReference type="InterPro" id="IPR015996">
    <property type="entry name" value="UCP028451"/>
</dbReference>
<organism evidence="1 2">
    <name type="scientific">Chitinophaga defluvii</name>
    <dbReference type="NCBI Taxonomy" id="3163343"/>
    <lineage>
        <taxon>Bacteria</taxon>
        <taxon>Pseudomonadati</taxon>
        <taxon>Bacteroidota</taxon>
        <taxon>Chitinophagia</taxon>
        <taxon>Chitinophagales</taxon>
        <taxon>Chitinophagaceae</taxon>
        <taxon>Chitinophaga</taxon>
    </lineage>
</organism>
<evidence type="ECO:0000313" key="1">
    <source>
        <dbReference type="EMBL" id="MET6999527.1"/>
    </source>
</evidence>
<dbReference type="Proteomes" id="UP001549749">
    <property type="component" value="Unassembled WGS sequence"/>
</dbReference>
<dbReference type="PANTHER" id="PTHR36452">
    <property type="entry name" value="CHROMOSOME 12, WHOLE GENOME SHOTGUN SEQUENCE"/>
    <property type="match status" value="1"/>
</dbReference>
<protein>
    <submittedName>
        <fullName evidence="1">DUF2461 domain-containing protein</fullName>
    </submittedName>
</protein>
<name>A0ABV2T921_9BACT</name>
<dbReference type="PIRSF" id="PIRSF028451">
    <property type="entry name" value="UCP028451"/>
    <property type="match status" value="1"/>
</dbReference>
<proteinExistence type="predicted"/>